<dbReference type="SUPFAM" id="SSF103473">
    <property type="entry name" value="MFS general substrate transporter"/>
    <property type="match status" value="1"/>
</dbReference>
<evidence type="ECO:0000256" key="3">
    <source>
        <dbReference type="ARBA" id="ARBA00022692"/>
    </source>
</evidence>
<dbReference type="Proteomes" id="UP000067448">
    <property type="component" value="Unassembled WGS sequence"/>
</dbReference>
<dbReference type="PANTHER" id="PTHR43124">
    <property type="entry name" value="PURINE EFFLUX PUMP PBUE"/>
    <property type="match status" value="1"/>
</dbReference>
<feature type="transmembrane region" description="Helical" evidence="6">
    <location>
        <begin position="275"/>
        <end position="292"/>
    </location>
</feature>
<gene>
    <name evidence="7" type="ORF">SsS58_00144</name>
</gene>
<evidence type="ECO:0000256" key="6">
    <source>
        <dbReference type="SAM" id="Phobius"/>
    </source>
</evidence>
<evidence type="ECO:0000313" key="8">
    <source>
        <dbReference type="Proteomes" id="UP000067448"/>
    </source>
</evidence>
<reference evidence="7 8" key="2">
    <citation type="journal article" date="2016" name="Genome Announc.">
        <title>Draft Genome Sequences of Streptomyces scabiei S58, Streptomyces turgidiscabies T45, and Streptomyces acidiscabies a10, the Pathogens of Potato Common Scab, Isolated in Japan.</title>
        <authorList>
            <person name="Tomihama T."/>
            <person name="Nishi Y."/>
            <person name="Sakai M."/>
            <person name="Ikenaga M."/>
            <person name="Okubo T."/>
            <person name="Ikeda S."/>
        </authorList>
    </citation>
    <scope>NUCLEOTIDE SEQUENCE [LARGE SCALE GENOMIC DNA]</scope>
    <source>
        <strain evidence="7 8">S58</strain>
    </source>
</reference>
<feature type="transmembrane region" description="Helical" evidence="6">
    <location>
        <begin position="51"/>
        <end position="71"/>
    </location>
</feature>
<dbReference type="EMBL" id="BCMM01000001">
    <property type="protein sequence ID" value="GAQ59806.1"/>
    <property type="molecule type" value="Genomic_DNA"/>
</dbReference>
<feature type="transmembrane region" description="Helical" evidence="6">
    <location>
        <begin position="210"/>
        <end position="230"/>
    </location>
</feature>
<evidence type="ECO:0000256" key="2">
    <source>
        <dbReference type="ARBA" id="ARBA00022475"/>
    </source>
</evidence>
<feature type="transmembrane region" description="Helical" evidence="6">
    <location>
        <begin position="140"/>
        <end position="159"/>
    </location>
</feature>
<dbReference type="Gene3D" id="1.20.1250.20">
    <property type="entry name" value="MFS general substrate transporter like domains"/>
    <property type="match status" value="2"/>
</dbReference>
<evidence type="ECO:0000256" key="5">
    <source>
        <dbReference type="ARBA" id="ARBA00023136"/>
    </source>
</evidence>
<dbReference type="GO" id="GO:0005886">
    <property type="term" value="C:plasma membrane"/>
    <property type="evidence" value="ECO:0007669"/>
    <property type="project" value="UniProtKB-SubCell"/>
</dbReference>
<sequence length="398" mass="38894">MRTVTARGGSALTLGVAVALVAGVTLGNGGANVMPVFVDDFASRFALSDSGAGLVAAAQLTATALVTLLLAGRAARPGRVRMARLGLAVSGTGFLGVTAASDPVVLILANLVIGAGLGAVYASATAALAATDDADRTSAVAVSGTVCATALLLMGVAAANHDMGGGTGFLLMALGCLLAWPLVRGLPDGPGAQDGLSPGAAEPDPARPSAVLLAGTALLWAVTQGAWSYTSVLGREHTGMSPSVVSAVLAAASVVALAGAVLGPLAARRFGRMRSMAFFVALQAVSMTALIITHDPVLFVVAAVLWQTCQLAVLVQMLAAASLIDASGRLVASLSGAGALGTGVGPLAVGALLDGAGAGVLGLVLGAGTFVASLPLLRMTVDGATAHGRRRSAPMPAP</sequence>
<dbReference type="InterPro" id="IPR011701">
    <property type="entry name" value="MFS"/>
</dbReference>
<comment type="subcellular location">
    <subcellularLocation>
        <location evidence="1">Cell membrane</location>
        <topology evidence="1">Multi-pass membrane protein</topology>
    </subcellularLocation>
</comment>
<evidence type="ECO:0000256" key="1">
    <source>
        <dbReference type="ARBA" id="ARBA00004651"/>
    </source>
</evidence>
<feature type="transmembrane region" description="Helical" evidence="6">
    <location>
        <begin position="165"/>
        <end position="183"/>
    </location>
</feature>
<name>A0A100JHT3_STRSC</name>
<keyword evidence="2" id="KW-1003">Cell membrane</keyword>
<feature type="transmembrane region" description="Helical" evidence="6">
    <location>
        <begin position="83"/>
        <end position="101"/>
    </location>
</feature>
<comment type="caution">
    <text evidence="7">The sequence shown here is derived from an EMBL/GenBank/DDBJ whole genome shotgun (WGS) entry which is preliminary data.</text>
</comment>
<feature type="transmembrane region" description="Helical" evidence="6">
    <location>
        <begin position="298"/>
        <end position="318"/>
    </location>
</feature>
<keyword evidence="3 6" id="KW-0812">Transmembrane</keyword>
<keyword evidence="5 6" id="KW-0472">Membrane</keyword>
<reference evidence="8" key="3">
    <citation type="submission" date="2016-02" db="EMBL/GenBank/DDBJ databases">
        <title>Draft genome of pathogenic Streptomyces sp. in Japan.</title>
        <authorList>
            <person name="Tomihama T."/>
            <person name="Ikenaga M."/>
            <person name="Sakai M."/>
            <person name="Okubo T."/>
            <person name="Ikeda S."/>
        </authorList>
    </citation>
    <scope>NUCLEOTIDE SEQUENCE [LARGE SCALE GENOMIC DNA]</scope>
    <source>
        <strain evidence="8">S58</strain>
    </source>
</reference>
<dbReference type="GO" id="GO:0022857">
    <property type="term" value="F:transmembrane transporter activity"/>
    <property type="evidence" value="ECO:0007669"/>
    <property type="project" value="InterPro"/>
</dbReference>
<evidence type="ECO:0000256" key="4">
    <source>
        <dbReference type="ARBA" id="ARBA00022989"/>
    </source>
</evidence>
<dbReference type="InterPro" id="IPR036259">
    <property type="entry name" value="MFS_trans_sf"/>
</dbReference>
<dbReference type="AlphaFoldDB" id="A0A100JHT3"/>
<evidence type="ECO:0000313" key="7">
    <source>
        <dbReference type="EMBL" id="GAQ59806.1"/>
    </source>
</evidence>
<keyword evidence="4 6" id="KW-1133">Transmembrane helix</keyword>
<feature type="transmembrane region" description="Helical" evidence="6">
    <location>
        <begin position="242"/>
        <end position="263"/>
    </location>
</feature>
<accession>A0A100JHT3</accession>
<feature type="transmembrane region" description="Helical" evidence="6">
    <location>
        <begin position="359"/>
        <end position="381"/>
    </location>
</feature>
<dbReference type="Pfam" id="PF07690">
    <property type="entry name" value="MFS_1"/>
    <property type="match status" value="1"/>
</dbReference>
<proteinExistence type="predicted"/>
<dbReference type="PANTHER" id="PTHR43124:SF10">
    <property type="entry name" value="PURINE EFFLUX PUMP PBUE"/>
    <property type="match status" value="1"/>
</dbReference>
<reference evidence="8" key="1">
    <citation type="submission" date="2015-11" db="EMBL/GenBank/DDBJ databases">
        <authorList>
            <consortium name="Cross-ministerial Strategic Innovation Promotion Program (SIP) consortium"/>
            <person name="Tomihama T."/>
            <person name="Ikenaga M."/>
            <person name="Sakai M."/>
            <person name="Okubo T."/>
            <person name="Ikeda S."/>
        </authorList>
    </citation>
    <scope>NUCLEOTIDE SEQUENCE [LARGE SCALE GENOMIC DNA]</scope>
    <source>
        <strain evidence="8">S58</strain>
    </source>
</reference>
<feature type="transmembrane region" description="Helical" evidence="6">
    <location>
        <begin position="107"/>
        <end position="128"/>
    </location>
</feature>
<dbReference type="InterPro" id="IPR050189">
    <property type="entry name" value="MFS_Efflux_Transporters"/>
</dbReference>
<protein>
    <submittedName>
        <fullName evidence="7">Major Facilitator Superfamily protein</fullName>
    </submittedName>
</protein>
<organism evidence="7 8">
    <name type="scientific">Streptomyces scabiei</name>
    <dbReference type="NCBI Taxonomy" id="1930"/>
    <lineage>
        <taxon>Bacteria</taxon>
        <taxon>Bacillati</taxon>
        <taxon>Actinomycetota</taxon>
        <taxon>Actinomycetes</taxon>
        <taxon>Kitasatosporales</taxon>
        <taxon>Streptomycetaceae</taxon>
        <taxon>Streptomyces</taxon>
    </lineage>
</organism>
<feature type="transmembrane region" description="Helical" evidence="6">
    <location>
        <begin position="330"/>
        <end position="353"/>
    </location>
</feature>